<dbReference type="AlphaFoldDB" id="A0A7D8AJN5"/>
<protein>
    <submittedName>
        <fullName evidence="1">Uncharacterized protein</fullName>
    </submittedName>
</protein>
<evidence type="ECO:0000313" key="1">
    <source>
        <dbReference type="EMBL" id="QMU97246.1"/>
    </source>
</evidence>
<evidence type="ECO:0000313" key="2">
    <source>
        <dbReference type="Proteomes" id="UP000515708"/>
    </source>
</evidence>
<sequence>MSRSDRRRTIAAASGGTVVRPFADGLCVRGEVAGALPVGAHLVTVLRAGDELLLHYSLR</sequence>
<dbReference type="Proteomes" id="UP000515708">
    <property type="component" value="Chromosome"/>
</dbReference>
<name>A0A7D8AJN5_9MICO</name>
<gene>
    <name evidence="1" type="ORF">FVO59_08465</name>
</gene>
<accession>A0A7D8AJN5</accession>
<proteinExistence type="predicted"/>
<reference evidence="1 2" key="1">
    <citation type="journal article" date="2020" name="Front. Microbiol.">
        <title>Design of Bacterial Strain-Specific qPCR Assays Using NGS Data and Publicly Available Resources and Its Application to Track Biocontrol Strains.</title>
        <authorList>
            <person name="Hernandez I."/>
            <person name="Sant C."/>
            <person name="Martinez R."/>
            <person name="Fernandez C."/>
        </authorList>
    </citation>
    <scope>NUCLEOTIDE SEQUENCE [LARGE SCALE GENOMIC DNA]</scope>
    <source>
        <strain evidence="1 2">B24</strain>
    </source>
</reference>
<dbReference type="EMBL" id="CP043732">
    <property type="protein sequence ID" value="QMU97246.1"/>
    <property type="molecule type" value="Genomic_DNA"/>
</dbReference>
<dbReference type="RefSeq" id="WP_182252240.1">
    <property type="nucleotide sequence ID" value="NZ_CP043732.1"/>
</dbReference>
<organism evidence="1 2">
    <name type="scientific">Microbacterium esteraromaticum</name>
    <dbReference type="NCBI Taxonomy" id="57043"/>
    <lineage>
        <taxon>Bacteria</taxon>
        <taxon>Bacillati</taxon>
        <taxon>Actinomycetota</taxon>
        <taxon>Actinomycetes</taxon>
        <taxon>Micrococcales</taxon>
        <taxon>Microbacteriaceae</taxon>
        <taxon>Microbacterium</taxon>
    </lineage>
</organism>